<evidence type="ECO:0000313" key="2">
    <source>
        <dbReference type="EMBL" id="EJK74202.1"/>
    </source>
</evidence>
<dbReference type="AlphaFoldDB" id="K0TP68"/>
<dbReference type="Proteomes" id="UP000266841">
    <property type="component" value="Unassembled WGS sequence"/>
</dbReference>
<dbReference type="EMBL" id="AGNL01003871">
    <property type="protein sequence ID" value="EJK74202.1"/>
    <property type="molecule type" value="Genomic_DNA"/>
</dbReference>
<evidence type="ECO:0000256" key="1">
    <source>
        <dbReference type="SAM" id="MobiDB-lite"/>
    </source>
</evidence>
<sequence>MPPTPRGKPRVMSARVDHNGDASDAGDAMSDKGRQVEMIGGRQRRQRSRYLHTDVTLTRRASSRRSRMSRLNAMVVVCAAAFGAISKVSRANNYSCFQIRLSNGFRGASASRLSFSADVTRDIERERARRKSRLDEWSFERLDDPRDFPCSYSAIVEEAVEAVGATLVGSQKPSPNLVGNALSRNVLQYRPAHRTRPESNERVGIEIDGLSCLDGSFRRSEDSSLRYFSILLARELSKDCRVAMFFSSLEESLLAVNDLNKIDVSANISIQCIAQGSLPTSMMKGSERGRIDKSNIVLIVKPSDISMGRLQPGMSDRLQKILFQASSSSIPTVVLSPRLSELSSRERLGTNGLEQSGFQASSSYGGLEPPKQTLWLLRDLVPPAYTWAITKVGSSEGRDCLASVAMRQTAMESGHRYDVFVMGVGRGGDGRADYNYAGSTSSFKGRPTISIMGDVLKNYQDNL</sequence>
<dbReference type="OrthoDB" id="42887at2759"/>
<protein>
    <recommendedName>
        <fullName evidence="4">DUF1995 domain-containing protein</fullName>
    </recommendedName>
</protein>
<organism evidence="2 3">
    <name type="scientific">Thalassiosira oceanica</name>
    <name type="common">Marine diatom</name>
    <dbReference type="NCBI Taxonomy" id="159749"/>
    <lineage>
        <taxon>Eukaryota</taxon>
        <taxon>Sar</taxon>
        <taxon>Stramenopiles</taxon>
        <taxon>Ochrophyta</taxon>
        <taxon>Bacillariophyta</taxon>
        <taxon>Coscinodiscophyceae</taxon>
        <taxon>Thalassiosirophycidae</taxon>
        <taxon>Thalassiosirales</taxon>
        <taxon>Thalassiosiraceae</taxon>
        <taxon>Thalassiosira</taxon>
    </lineage>
</organism>
<keyword evidence="3" id="KW-1185">Reference proteome</keyword>
<proteinExistence type="predicted"/>
<evidence type="ECO:0000313" key="3">
    <source>
        <dbReference type="Proteomes" id="UP000266841"/>
    </source>
</evidence>
<evidence type="ECO:0008006" key="4">
    <source>
        <dbReference type="Google" id="ProtNLM"/>
    </source>
</evidence>
<feature type="region of interest" description="Disordered" evidence="1">
    <location>
        <begin position="1"/>
        <end position="33"/>
    </location>
</feature>
<name>K0TP68_THAOC</name>
<gene>
    <name evidence="2" type="ORF">THAOC_04137</name>
</gene>
<dbReference type="eggNOG" id="ENOG502SPWN">
    <property type="taxonomic scope" value="Eukaryota"/>
</dbReference>
<comment type="caution">
    <text evidence="2">The sequence shown here is derived from an EMBL/GenBank/DDBJ whole genome shotgun (WGS) entry which is preliminary data.</text>
</comment>
<accession>K0TP68</accession>
<reference evidence="2 3" key="1">
    <citation type="journal article" date="2012" name="Genome Biol.">
        <title>Genome and low-iron response of an oceanic diatom adapted to chronic iron limitation.</title>
        <authorList>
            <person name="Lommer M."/>
            <person name="Specht M."/>
            <person name="Roy A.S."/>
            <person name="Kraemer L."/>
            <person name="Andreson R."/>
            <person name="Gutowska M.A."/>
            <person name="Wolf J."/>
            <person name="Bergner S.V."/>
            <person name="Schilhabel M.B."/>
            <person name="Klostermeier U.C."/>
            <person name="Beiko R.G."/>
            <person name="Rosenstiel P."/>
            <person name="Hippler M."/>
            <person name="Laroche J."/>
        </authorList>
    </citation>
    <scope>NUCLEOTIDE SEQUENCE [LARGE SCALE GENOMIC DNA]</scope>
    <source>
        <strain evidence="2 3">CCMP1005</strain>
    </source>
</reference>